<evidence type="ECO:0000313" key="9">
    <source>
        <dbReference type="EMBL" id="MFC4233388.1"/>
    </source>
</evidence>
<evidence type="ECO:0000259" key="8">
    <source>
        <dbReference type="PROSITE" id="PS50975"/>
    </source>
</evidence>
<dbReference type="Pfam" id="PF00856">
    <property type="entry name" value="SET"/>
    <property type="match status" value="1"/>
</dbReference>
<dbReference type="RefSeq" id="WP_379015646.1">
    <property type="nucleotide sequence ID" value="NZ_JBHSDC010000029.1"/>
</dbReference>
<dbReference type="InterPro" id="IPR011761">
    <property type="entry name" value="ATP-grasp"/>
</dbReference>
<gene>
    <name evidence="9" type="ORF">ACFOW1_15920</name>
</gene>
<dbReference type="SUPFAM" id="SSF82199">
    <property type="entry name" value="SET domain"/>
    <property type="match status" value="1"/>
</dbReference>
<feature type="domain" description="ATP-grasp" evidence="8">
    <location>
        <begin position="110"/>
        <end position="320"/>
    </location>
</feature>
<evidence type="ECO:0000256" key="3">
    <source>
        <dbReference type="ARBA" id="ARBA00022679"/>
    </source>
</evidence>
<sequence length="481" mass="54261">MIKKQGLKVCVLLPDYSTTTVDYQYYDPARDLQPLLPEAQVDTVFLNKLTTYKQLKSLQYKSYDIFVNLCEGYLEWEVPSIDVIYTLELLNLPFTGPTTKLYDPPKALMKYVAYCADVATPSYALITGADDITVACKHLQFPLFVKPAKAGDSLGIDDNSLVADMAALQIKVAQVLTEYDELLVEEYIAGREFTVMLAADANGKTVTTFQPIEYIFPANFQYKTYALKTSELHPNANIPCDDITLGTQLRSAAEAIFKGFNGVGYARLDFRMEATTGKLYFLEINFTCSVFYKDGYEGSADFILQHDGYGQRQFLQHIIDEGLARHQRKQRKYTIKGNAIAGYGIYATQSLAAGDILFEGEGLAQRIITKDYVKQHWNEKAQEDFRRYAYPISDEVFILWDEQPENWAPQNHSCQANTAYEGLNVYATRAIAKGEELTLDYSNFLSTDMQPFMCQCGASNCRGFITGTANNTITERAKSKR</sequence>
<dbReference type="Gene3D" id="3.30.470.20">
    <property type="entry name" value="ATP-grasp fold, B domain"/>
    <property type="match status" value="1"/>
</dbReference>
<keyword evidence="5" id="KW-0067">ATP-binding</keyword>
<evidence type="ECO:0000313" key="10">
    <source>
        <dbReference type="Proteomes" id="UP001595906"/>
    </source>
</evidence>
<dbReference type="InterPro" id="IPR046341">
    <property type="entry name" value="SET_dom_sf"/>
</dbReference>
<organism evidence="9 10">
    <name type="scientific">Parasediminibacterium paludis</name>
    <dbReference type="NCBI Taxonomy" id="908966"/>
    <lineage>
        <taxon>Bacteria</taxon>
        <taxon>Pseudomonadati</taxon>
        <taxon>Bacteroidota</taxon>
        <taxon>Chitinophagia</taxon>
        <taxon>Chitinophagales</taxon>
        <taxon>Chitinophagaceae</taxon>
        <taxon>Parasediminibacterium</taxon>
    </lineage>
</organism>
<keyword evidence="5" id="KW-0547">Nucleotide-binding</keyword>
<feature type="domain" description="Post-SET" evidence="7">
    <location>
        <begin position="450"/>
        <end position="466"/>
    </location>
</feature>
<reference evidence="10" key="1">
    <citation type="journal article" date="2019" name="Int. J. Syst. Evol. Microbiol.">
        <title>The Global Catalogue of Microorganisms (GCM) 10K type strain sequencing project: providing services to taxonomists for standard genome sequencing and annotation.</title>
        <authorList>
            <consortium name="The Broad Institute Genomics Platform"/>
            <consortium name="The Broad Institute Genome Sequencing Center for Infectious Disease"/>
            <person name="Wu L."/>
            <person name="Ma J."/>
        </authorList>
    </citation>
    <scope>NUCLEOTIDE SEQUENCE [LARGE SCALE GENOMIC DNA]</scope>
    <source>
        <strain evidence="10">CECT 8010</strain>
    </source>
</reference>
<protein>
    <submittedName>
        <fullName evidence="9">SET domain-containing protein-lysine N-methyltransferase</fullName>
    </submittedName>
</protein>
<dbReference type="EMBL" id="JBHSDC010000029">
    <property type="protein sequence ID" value="MFC4233388.1"/>
    <property type="molecule type" value="Genomic_DNA"/>
</dbReference>
<evidence type="ECO:0000256" key="2">
    <source>
        <dbReference type="ARBA" id="ARBA00022598"/>
    </source>
</evidence>
<comment type="caution">
    <text evidence="9">The sequence shown here is derived from an EMBL/GenBank/DDBJ whole genome shotgun (WGS) entry which is preliminary data.</text>
</comment>
<dbReference type="PANTHER" id="PTHR23132:SF23">
    <property type="entry name" value="D-ALANINE--D-ALANINE LIGASE B"/>
    <property type="match status" value="1"/>
</dbReference>
<keyword evidence="10" id="KW-1185">Reference proteome</keyword>
<dbReference type="PROSITE" id="PS50280">
    <property type="entry name" value="SET"/>
    <property type="match status" value="1"/>
</dbReference>
<evidence type="ECO:0000256" key="1">
    <source>
        <dbReference type="ARBA" id="ARBA00010871"/>
    </source>
</evidence>
<dbReference type="PROSITE" id="PS50868">
    <property type="entry name" value="POST_SET"/>
    <property type="match status" value="1"/>
</dbReference>
<dbReference type="PANTHER" id="PTHR23132">
    <property type="entry name" value="D-ALANINE--D-ALANINE LIGASE"/>
    <property type="match status" value="1"/>
</dbReference>
<keyword evidence="2" id="KW-0436">Ligase</keyword>
<dbReference type="InterPro" id="IPR011095">
    <property type="entry name" value="Dala_Dala_lig_C"/>
</dbReference>
<evidence type="ECO:0000259" key="7">
    <source>
        <dbReference type="PROSITE" id="PS50868"/>
    </source>
</evidence>
<dbReference type="InterPro" id="IPR003616">
    <property type="entry name" value="Post-SET_dom"/>
</dbReference>
<keyword evidence="4" id="KW-0949">S-adenosyl-L-methionine</keyword>
<proteinExistence type="inferred from homology"/>
<dbReference type="PROSITE" id="PS50975">
    <property type="entry name" value="ATP_GRASP"/>
    <property type="match status" value="1"/>
</dbReference>
<dbReference type="Proteomes" id="UP001595906">
    <property type="component" value="Unassembled WGS sequence"/>
</dbReference>
<name>A0ABV8PZS2_9BACT</name>
<evidence type="ECO:0000259" key="6">
    <source>
        <dbReference type="PROSITE" id="PS50280"/>
    </source>
</evidence>
<accession>A0ABV8PZS2</accession>
<dbReference type="Pfam" id="PF07478">
    <property type="entry name" value="Dala_Dala_lig_C"/>
    <property type="match status" value="1"/>
</dbReference>
<comment type="similarity">
    <text evidence="1">Belongs to the D-alanine--D-alanine ligase family.</text>
</comment>
<dbReference type="SUPFAM" id="SSF56059">
    <property type="entry name" value="Glutathione synthetase ATP-binding domain-like"/>
    <property type="match status" value="1"/>
</dbReference>
<dbReference type="InterPro" id="IPR001214">
    <property type="entry name" value="SET_dom"/>
</dbReference>
<evidence type="ECO:0000256" key="5">
    <source>
        <dbReference type="PROSITE-ProRule" id="PRU00409"/>
    </source>
</evidence>
<keyword evidence="3" id="KW-0808">Transferase</keyword>
<feature type="domain" description="SET" evidence="6">
    <location>
        <begin position="327"/>
        <end position="442"/>
    </location>
</feature>
<evidence type="ECO:0000256" key="4">
    <source>
        <dbReference type="ARBA" id="ARBA00022691"/>
    </source>
</evidence>
<dbReference type="Gene3D" id="2.170.270.10">
    <property type="entry name" value="SET domain"/>
    <property type="match status" value="1"/>
</dbReference>